<gene>
    <name evidence="1" type="ORF">S06H3_05876</name>
</gene>
<proteinExistence type="predicted"/>
<name>X1J8Z0_9ZZZZ</name>
<reference evidence="1" key="1">
    <citation type="journal article" date="2014" name="Front. Microbiol.">
        <title>High frequency of phylogenetically diverse reductive dehalogenase-homologous genes in deep subseafloor sedimentary metagenomes.</title>
        <authorList>
            <person name="Kawai M."/>
            <person name="Futagami T."/>
            <person name="Toyoda A."/>
            <person name="Takaki Y."/>
            <person name="Nishi S."/>
            <person name="Hori S."/>
            <person name="Arai W."/>
            <person name="Tsubouchi T."/>
            <person name="Morono Y."/>
            <person name="Uchiyama I."/>
            <person name="Ito T."/>
            <person name="Fujiyama A."/>
            <person name="Inagaki F."/>
            <person name="Takami H."/>
        </authorList>
    </citation>
    <scope>NUCLEOTIDE SEQUENCE</scope>
    <source>
        <strain evidence="1">Expedition CK06-06</strain>
    </source>
</reference>
<organism evidence="1">
    <name type="scientific">marine sediment metagenome</name>
    <dbReference type="NCBI Taxonomy" id="412755"/>
    <lineage>
        <taxon>unclassified sequences</taxon>
        <taxon>metagenomes</taxon>
        <taxon>ecological metagenomes</taxon>
    </lineage>
</organism>
<evidence type="ECO:0000313" key="1">
    <source>
        <dbReference type="EMBL" id="GAH90432.1"/>
    </source>
</evidence>
<protein>
    <submittedName>
        <fullName evidence="1">Uncharacterized protein</fullName>
    </submittedName>
</protein>
<dbReference type="AlphaFoldDB" id="X1J8Z0"/>
<comment type="caution">
    <text evidence="1">The sequence shown here is derived from an EMBL/GenBank/DDBJ whole genome shotgun (WGS) entry which is preliminary data.</text>
</comment>
<accession>X1J8Z0</accession>
<dbReference type="EMBL" id="BARV01002222">
    <property type="protein sequence ID" value="GAH90432.1"/>
    <property type="molecule type" value="Genomic_DNA"/>
</dbReference>
<sequence length="89" mass="10452">MTKDAKEIYDNWPRMSKENGEISKSAKISKLIVEQNDIHLRMNAMKKQINQKNIQIARVIWELRGNPIHNSLCTDLNDLLLGTIHYQYE</sequence>